<organism evidence="2 3">
    <name type="scientific">Sesamum angolense</name>
    <dbReference type="NCBI Taxonomy" id="2727404"/>
    <lineage>
        <taxon>Eukaryota</taxon>
        <taxon>Viridiplantae</taxon>
        <taxon>Streptophyta</taxon>
        <taxon>Embryophyta</taxon>
        <taxon>Tracheophyta</taxon>
        <taxon>Spermatophyta</taxon>
        <taxon>Magnoliopsida</taxon>
        <taxon>eudicotyledons</taxon>
        <taxon>Gunneridae</taxon>
        <taxon>Pentapetalae</taxon>
        <taxon>asterids</taxon>
        <taxon>lamiids</taxon>
        <taxon>Lamiales</taxon>
        <taxon>Pedaliaceae</taxon>
        <taxon>Sesamum</taxon>
    </lineage>
</organism>
<dbReference type="Pfam" id="PF25086">
    <property type="entry name" value="DUF7803"/>
    <property type="match status" value="1"/>
</dbReference>
<reference evidence="2" key="1">
    <citation type="submission" date="2020-06" db="EMBL/GenBank/DDBJ databases">
        <authorList>
            <person name="Li T."/>
            <person name="Hu X."/>
            <person name="Zhang T."/>
            <person name="Song X."/>
            <person name="Zhang H."/>
            <person name="Dai N."/>
            <person name="Sheng W."/>
            <person name="Hou X."/>
            <person name="Wei L."/>
        </authorList>
    </citation>
    <scope>NUCLEOTIDE SEQUENCE</scope>
    <source>
        <strain evidence="2">K16</strain>
        <tissue evidence="2">Leaf</tissue>
    </source>
</reference>
<protein>
    <recommendedName>
        <fullName evidence="1">DUF7803 domain-containing protein</fullName>
    </recommendedName>
</protein>
<reference evidence="2" key="2">
    <citation type="journal article" date="2024" name="Plant">
        <title>Genomic evolution and insights into agronomic trait innovations of Sesamum species.</title>
        <authorList>
            <person name="Miao H."/>
            <person name="Wang L."/>
            <person name="Qu L."/>
            <person name="Liu H."/>
            <person name="Sun Y."/>
            <person name="Le M."/>
            <person name="Wang Q."/>
            <person name="Wei S."/>
            <person name="Zheng Y."/>
            <person name="Lin W."/>
            <person name="Duan Y."/>
            <person name="Cao H."/>
            <person name="Xiong S."/>
            <person name="Wang X."/>
            <person name="Wei L."/>
            <person name="Li C."/>
            <person name="Ma Q."/>
            <person name="Ju M."/>
            <person name="Zhao R."/>
            <person name="Li G."/>
            <person name="Mu C."/>
            <person name="Tian Q."/>
            <person name="Mei H."/>
            <person name="Zhang T."/>
            <person name="Gao T."/>
            <person name="Zhang H."/>
        </authorList>
    </citation>
    <scope>NUCLEOTIDE SEQUENCE</scope>
    <source>
        <strain evidence="2">K16</strain>
    </source>
</reference>
<keyword evidence="3" id="KW-1185">Reference proteome</keyword>
<evidence type="ECO:0000313" key="2">
    <source>
        <dbReference type="EMBL" id="KAK4382388.1"/>
    </source>
</evidence>
<dbReference type="InterPro" id="IPR056705">
    <property type="entry name" value="DUF7803"/>
</dbReference>
<accession>A0AAE1VVH6</accession>
<dbReference type="PANTHER" id="PTHR36047:SF1">
    <property type="entry name" value="OS01G0191000 PROTEIN"/>
    <property type="match status" value="1"/>
</dbReference>
<sequence length="160" mass="17898">MCEDSYTCIYGVIDKVLIFLKFAVVSTGSLLSKAFRRALCVLQQVVAMDMDSKPTIEETVLVGDDMMMGPHSPLILPEIASHVLEGLQINDIEPFCQDEIAIYRQCAERRTKLKKDAASWNQKQHCWRAAAMYSASVEDCATVACFLEAHVNIHDPSEKV</sequence>
<proteinExistence type="predicted"/>
<name>A0AAE1VVH6_9LAMI</name>
<feature type="domain" description="DUF7803" evidence="1">
    <location>
        <begin position="48"/>
        <end position="113"/>
    </location>
</feature>
<gene>
    <name evidence="2" type="ORF">Sango_2876600</name>
</gene>
<evidence type="ECO:0000313" key="3">
    <source>
        <dbReference type="Proteomes" id="UP001289374"/>
    </source>
</evidence>
<evidence type="ECO:0000259" key="1">
    <source>
        <dbReference type="Pfam" id="PF25086"/>
    </source>
</evidence>
<comment type="caution">
    <text evidence="2">The sequence shown here is derived from an EMBL/GenBank/DDBJ whole genome shotgun (WGS) entry which is preliminary data.</text>
</comment>
<dbReference type="PANTHER" id="PTHR36047">
    <property type="entry name" value="OS01G0191000 PROTEIN"/>
    <property type="match status" value="1"/>
</dbReference>
<dbReference type="AlphaFoldDB" id="A0AAE1VVH6"/>
<dbReference type="EMBL" id="JACGWL010000708">
    <property type="protein sequence ID" value="KAK4382388.1"/>
    <property type="molecule type" value="Genomic_DNA"/>
</dbReference>
<dbReference type="Proteomes" id="UP001289374">
    <property type="component" value="Unassembled WGS sequence"/>
</dbReference>